<dbReference type="NCBIfam" id="NF006179">
    <property type="entry name" value="PRK08312.1"/>
    <property type="match status" value="1"/>
</dbReference>
<keyword evidence="6" id="KW-1185">Reference proteome</keyword>
<accession>A0A1G9GE35</accession>
<dbReference type="Gene3D" id="3.40.920.10">
    <property type="entry name" value="Pyruvate-ferredoxin oxidoreductase, PFOR, domain III"/>
    <property type="match status" value="1"/>
</dbReference>
<dbReference type="PANTHER" id="PTHR43854">
    <property type="entry name" value="INDOLEPYRUVATE OXIDOREDUCTASE SUBUNIT IORB"/>
    <property type="match status" value="1"/>
</dbReference>
<dbReference type="SUPFAM" id="SSF53323">
    <property type="entry name" value="Pyruvate-ferredoxin oxidoreductase, PFOR, domain III"/>
    <property type="match status" value="1"/>
</dbReference>
<dbReference type="AlphaFoldDB" id="A0A1G9GE35"/>
<dbReference type="GO" id="GO:0016903">
    <property type="term" value="F:oxidoreductase activity, acting on the aldehyde or oxo group of donors"/>
    <property type="evidence" value="ECO:0007669"/>
    <property type="project" value="InterPro"/>
</dbReference>
<dbReference type="Pfam" id="PF01558">
    <property type="entry name" value="POR"/>
    <property type="match status" value="1"/>
</dbReference>
<dbReference type="PANTHER" id="PTHR43854:SF1">
    <property type="entry name" value="INDOLEPYRUVATE OXIDOREDUCTASE SUBUNIT IORB"/>
    <property type="match status" value="1"/>
</dbReference>
<protein>
    <submittedName>
        <fullName evidence="5">Indolepyruvate ferredoxin oxidoreductase beta subunit</fullName>
    </submittedName>
</protein>
<keyword evidence="5" id="KW-0670">Pyruvate</keyword>
<feature type="region of interest" description="Disordered" evidence="2">
    <location>
        <begin position="207"/>
        <end position="233"/>
    </location>
</feature>
<evidence type="ECO:0000313" key="5">
    <source>
        <dbReference type="EMBL" id="SDK98887.1"/>
    </source>
</evidence>
<evidence type="ECO:0000313" key="6">
    <source>
        <dbReference type="Proteomes" id="UP000199328"/>
    </source>
</evidence>
<feature type="domain" description="DUF6537" evidence="4">
    <location>
        <begin position="237"/>
        <end position="450"/>
    </location>
</feature>
<dbReference type="Pfam" id="PF20169">
    <property type="entry name" value="DUF6537"/>
    <property type="match status" value="1"/>
</dbReference>
<dbReference type="InterPro" id="IPR046667">
    <property type="entry name" value="DUF6537"/>
</dbReference>
<dbReference type="InterPro" id="IPR019752">
    <property type="entry name" value="Pyrv/ketoisovalerate_OxRed_cat"/>
</dbReference>
<dbReference type="InterPro" id="IPR002869">
    <property type="entry name" value="Pyrv_flavodox_OxRed_cen"/>
</dbReference>
<evidence type="ECO:0000256" key="1">
    <source>
        <dbReference type="ARBA" id="ARBA00023002"/>
    </source>
</evidence>
<name>A0A1G9GE35_9RHOB</name>
<proteinExistence type="predicted"/>
<gene>
    <name evidence="5" type="ORF">SAMN05216257_10748</name>
</gene>
<reference evidence="6" key="1">
    <citation type="submission" date="2016-10" db="EMBL/GenBank/DDBJ databases">
        <authorList>
            <person name="Varghese N."/>
            <person name="Submissions S."/>
        </authorList>
    </citation>
    <scope>NUCLEOTIDE SEQUENCE [LARGE SCALE GENOMIC DNA]</scope>
    <source>
        <strain evidence="6">CGMCC 1.10789</strain>
    </source>
</reference>
<dbReference type="InterPro" id="IPR052198">
    <property type="entry name" value="IorB_Oxidoreductase"/>
</dbReference>
<sequence length="511" mass="54667">MSAAEDTPLRLLICAMGGEGGGVLMNWIVAAARAQGFTVQATSVPGVAQRTGSTSYYIEIAPPESRAVMSLVPMAGRVDVVVASELSEAGRAMEAGFVSPRLTTLIASTNRVLTTAEKAALGEGRFDSARLTEAAQAMARTAHLHDLAAIAEREGTFISATLFGALAASGALPLSREACEAVLGDGRAAEANRRGFAAGWSAVAGEDKAGETARASEPSAPVVAEPPAGTADWPEPLREVAALGHARLVEYQDAAYAALYLERVGRLAAAAAGGDHRHLNAVTEAARRLALWMAYEDIPRVAQLKTRPERFARIREEARMGRGDILHVTEYLRPRAEELADMLPAALGRRIMARVERGRGLPFLGRGVRLRSSGVLGFWLLRSLAAMRRLRRRSLRFARETSAIEEWLDAMHATLPAAPGLAEALAALPRLRKGYSDTLERGCRAYERIFTEVVRPALAYADPEAHAARLRGAIAAALADEEHRALDAFLAGECEARAAPPKLRAETVHVQ</sequence>
<keyword evidence="1" id="KW-0560">Oxidoreductase</keyword>
<dbReference type="RefSeq" id="WP_092501061.1">
    <property type="nucleotide sequence ID" value="NZ_FNFV01000007.1"/>
</dbReference>
<evidence type="ECO:0000259" key="4">
    <source>
        <dbReference type="Pfam" id="PF20169"/>
    </source>
</evidence>
<feature type="domain" description="Pyruvate/ketoisovalerate oxidoreductase catalytic" evidence="3">
    <location>
        <begin position="17"/>
        <end position="199"/>
    </location>
</feature>
<evidence type="ECO:0000256" key="2">
    <source>
        <dbReference type="SAM" id="MobiDB-lite"/>
    </source>
</evidence>
<feature type="compositionally biased region" description="Low complexity" evidence="2">
    <location>
        <begin position="215"/>
        <end position="228"/>
    </location>
</feature>
<organism evidence="5 6">
    <name type="scientific">Meinhardsimonia xiamenensis</name>
    <dbReference type="NCBI Taxonomy" id="990712"/>
    <lineage>
        <taxon>Bacteria</taxon>
        <taxon>Pseudomonadati</taxon>
        <taxon>Pseudomonadota</taxon>
        <taxon>Alphaproteobacteria</taxon>
        <taxon>Rhodobacterales</taxon>
        <taxon>Paracoccaceae</taxon>
        <taxon>Meinhardsimonia</taxon>
    </lineage>
</organism>
<dbReference type="STRING" id="990712.SAMN05216257_10748"/>
<dbReference type="EMBL" id="FNFV01000007">
    <property type="protein sequence ID" value="SDK98887.1"/>
    <property type="molecule type" value="Genomic_DNA"/>
</dbReference>
<evidence type="ECO:0000259" key="3">
    <source>
        <dbReference type="Pfam" id="PF01558"/>
    </source>
</evidence>
<dbReference type="Proteomes" id="UP000199328">
    <property type="component" value="Unassembled WGS sequence"/>
</dbReference>
<dbReference type="OrthoDB" id="1490270at2"/>